<dbReference type="InterPro" id="IPR052155">
    <property type="entry name" value="Biofilm_reg_signaling"/>
</dbReference>
<evidence type="ECO:0000313" key="6">
    <source>
        <dbReference type="Proteomes" id="UP000644699"/>
    </source>
</evidence>
<feature type="domain" description="EAL" evidence="3">
    <location>
        <begin position="546"/>
        <end position="805"/>
    </location>
</feature>
<evidence type="ECO:0000259" key="4">
    <source>
        <dbReference type="PROSITE" id="PS50887"/>
    </source>
</evidence>
<dbReference type="SMART" id="SM00052">
    <property type="entry name" value="EAL"/>
    <property type="match status" value="1"/>
</dbReference>
<dbReference type="InterPro" id="IPR035919">
    <property type="entry name" value="EAL_sf"/>
</dbReference>
<feature type="domain" description="PAC" evidence="2">
    <location>
        <begin position="194"/>
        <end position="246"/>
    </location>
</feature>
<dbReference type="PROSITE" id="PS50883">
    <property type="entry name" value="EAL"/>
    <property type="match status" value="1"/>
</dbReference>
<dbReference type="SMART" id="SM00091">
    <property type="entry name" value="PAS"/>
    <property type="match status" value="3"/>
</dbReference>
<dbReference type="Pfam" id="PF00563">
    <property type="entry name" value="EAL"/>
    <property type="match status" value="1"/>
</dbReference>
<dbReference type="CDD" id="cd01949">
    <property type="entry name" value="GGDEF"/>
    <property type="match status" value="1"/>
</dbReference>
<dbReference type="PROSITE" id="PS50113">
    <property type="entry name" value="PAC"/>
    <property type="match status" value="2"/>
</dbReference>
<dbReference type="InterPro" id="IPR013656">
    <property type="entry name" value="PAS_4"/>
</dbReference>
<reference evidence="5" key="1">
    <citation type="journal article" date="2014" name="Int. J. Syst. Evol. Microbiol.">
        <title>Complete genome sequence of Corynebacterium casei LMG S-19264T (=DSM 44701T), isolated from a smear-ripened cheese.</title>
        <authorList>
            <consortium name="US DOE Joint Genome Institute (JGI-PGF)"/>
            <person name="Walter F."/>
            <person name="Albersmeier A."/>
            <person name="Kalinowski J."/>
            <person name="Ruckert C."/>
        </authorList>
    </citation>
    <scope>NUCLEOTIDE SEQUENCE</scope>
    <source>
        <strain evidence="5">CGMCC 1.15367</strain>
    </source>
</reference>
<dbReference type="PROSITE" id="PS50887">
    <property type="entry name" value="GGDEF"/>
    <property type="match status" value="1"/>
</dbReference>
<dbReference type="EMBL" id="BMIQ01000005">
    <property type="protein sequence ID" value="GGE11376.1"/>
    <property type="molecule type" value="Genomic_DNA"/>
</dbReference>
<feature type="domain" description="PAC" evidence="2">
    <location>
        <begin position="321"/>
        <end position="373"/>
    </location>
</feature>
<protein>
    <submittedName>
        <fullName evidence="5">GGDEF domain-containing protein</fullName>
    </submittedName>
</protein>
<dbReference type="NCBIfam" id="TIGR00254">
    <property type="entry name" value="GGDEF"/>
    <property type="match status" value="1"/>
</dbReference>
<evidence type="ECO:0000259" key="1">
    <source>
        <dbReference type="PROSITE" id="PS50112"/>
    </source>
</evidence>
<dbReference type="Gene3D" id="3.20.20.450">
    <property type="entry name" value="EAL domain"/>
    <property type="match status" value="1"/>
</dbReference>
<dbReference type="Proteomes" id="UP000644699">
    <property type="component" value="Unassembled WGS sequence"/>
</dbReference>
<feature type="domain" description="PAS" evidence="1">
    <location>
        <begin position="247"/>
        <end position="318"/>
    </location>
</feature>
<dbReference type="InterPro" id="IPR043128">
    <property type="entry name" value="Rev_trsase/Diguanyl_cyclase"/>
</dbReference>
<sequence length="817" mass="87585">MNEPEILALAFERTADCIAVIAADGGLLRLNAAAASAFAPAPGTRWVELWSGPCHAAAEAALAEARDGAEARLRTTRQGAGAAEEPWESLVLPIPGAGDGRVLALSRSGAAERRAALALDRSAGLNETLIKATSEIVWHLDTRTAVTERRGWAAFTGETDDPEAAEDWLNFLHPDDRAEAKRRTDAAMAGNAAFLIEYRLRHRSGEWRWVDDHAVPLLAEDGGVTDWVGLISDIHERRVAAEAVRASEERLRLAIEATGLATWDLDVATGMQTWSAELPAMLGLPPGTAPGHEAFLRHIHPEDRRRVDAEFAAVAAQGAGRISTFRLRLPSGEERWIEGRDRAIRDGEGRLQRHLGTLQDITRRKAAEHEIWRAAHTDGLTGIANRALFQIRQAEALAAARRQGGRLALILVDLDRFKGINDTYGHEAGDAVLREAAARLSRAAPPDATVARFGGDEFGIVLPLGGAARAEAVAEAALHALRRPIRHGGIEIEGSASIGFAEFPTHDPDPEALVRNADLALYAVKAAGRNGLAGFGPGLRGASTRRLTALQLARTLLERDDILPFYQPKLALDTMRVTGFEALLRWRDAAGTCHPPAALAEAFEDSDLALRIGERMLARLLADMTDWRRRGVEFGHVALNVGSPEFQRDRHGACLADRILGALAGAGLPAGTLQIEVTERVLLDESGALVEPPLRRLAGAGIAIALDDFGTGYASLAHLQRFPVSCLKIDRSFVCRLGSDRGSAAIVHAVAGLARSLGMAAVAEGVEAEDQVQALRLAGCGEGQGYLFARPMPAAEVPAFLERSASAMPAGERRSNR</sequence>
<dbReference type="NCBIfam" id="TIGR00229">
    <property type="entry name" value="sensory_box"/>
    <property type="match status" value="2"/>
</dbReference>
<dbReference type="InterPro" id="IPR029787">
    <property type="entry name" value="Nucleotide_cyclase"/>
</dbReference>
<dbReference type="InterPro" id="IPR035965">
    <property type="entry name" value="PAS-like_dom_sf"/>
</dbReference>
<dbReference type="InterPro" id="IPR000014">
    <property type="entry name" value="PAS"/>
</dbReference>
<name>A0A916ZST3_9HYPH</name>
<keyword evidence="6" id="KW-1185">Reference proteome</keyword>
<dbReference type="CDD" id="cd01948">
    <property type="entry name" value="EAL"/>
    <property type="match status" value="1"/>
</dbReference>
<feature type="domain" description="GGDEF" evidence="4">
    <location>
        <begin position="405"/>
        <end position="537"/>
    </location>
</feature>
<evidence type="ECO:0000259" key="2">
    <source>
        <dbReference type="PROSITE" id="PS50113"/>
    </source>
</evidence>
<dbReference type="Pfam" id="PF00990">
    <property type="entry name" value="GGDEF"/>
    <property type="match status" value="1"/>
</dbReference>
<evidence type="ECO:0000313" key="5">
    <source>
        <dbReference type="EMBL" id="GGE11376.1"/>
    </source>
</evidence>
<dbReference type="Gene3D" id="3.30.70.270">
    <property type="match status" value="1"/>
</dbReference>
<comment type="caution">
    <text evidence="5">The sequence shown here is derived from an EMBL/GenBank/DDBJ whole genome shotgun (WGS) entry which is preliminary data.</text>
</comment>
<dbReference type="PROSITE" id="PS50112">
    <property type="entry name" value="PAS"/>
    <property type="match status" value="1"/>
</dbReference>
<proteinExistence type="predicted"/>
<dbReference type="Gene3D" id="3.30.450.20">
    <property type="entry name" value="PAS domain"/>
    <property type="match status" value="2"/>
</dbReference>
<dbReference type="InterPro" id="IPR000160">
    <property type="entry name" value="GGDEF_dom"/>
</dbReference>
<gene>
    <name evidence="5" type="ORF">GCM10011390_33050</name>
</gene>
<dbReference type="InterPro" id="IPR001633">
    <property type="entry name" value="EAL_dom"/>
</dbReference>
<dbReference type="PANTHER" id="PTHR44757">
    <property type="entry name" value="DIGUANYLATE CYCLASE DGCP"/>
    <property type="match status" value="1"/>
</dbReference>
<dbReference type="SUPFAM" id="SSF55785">
    <property type="entry name" value="PYP-like sensor domain (PAS domain)"/>
    <property type="match status" value="2"/>
</dbReference>
<dbReference type="AlphaFoldDB" id="A0A916ZST3"/>
<dbReference type="Pfam" id="PF08448">
    <property type="entry name" value="PAS_4"/>
    <property type="match status" value="1"/>
</dbReference>
<dbReference type="InterPro" id="IPR000700">
    <property type="entry name" value="PAS-assoc_C"/>
</dbReference>
<dbReference type="Gene3D" id="2.10.70.100">
    <property type="match status" value="1"/>
</dbReference>
<dbReference type="SMART" id="SM00086">
    <property type="entry name" value="PAC"/>
    <property type="match status" value="2"/>
</dbReference>
<reference evidence="5" key="2">
    <citation type="submission" date="2020-09" db="EMBL/GenBank/DDBJ databases">
        <authorList>
            <person name="Sun Q."/>
            <person name="Zhou Y."/>
        </authorList>
    </citation>
    <scope>NUCLEOTIDE SEQUENCE</scope>
    <source>
        <strain evidence="5">CGMCC 1.15367</strain>
    </source>
</reference>
<dbReference type="SUPFAM" id="SSF55073">
    <property type="entry name" value="Nucleotide cyclase"/>
    <property type="match status" value="1"/>
</dbReference>
<dbReference type="SMART" id="SM00267">
    <property type="entry name" value="GGDEF"/>
    <property type="match status" value="1"/>
</dbReference>
<dbReference type="Pfam" id="PF08447">
    <property type="entry name" value="PAS_3"/>
    <property type="match status" value="2"/>
</dbReference>
<dbReference type="PANTHER" id="PTHR44757:SF2">
    <property type="entry name" value="BIOFILM ARCHITECTURE MAINTENANCE PROTEIN MBAA"/>
    <property type="match status" value="1"/>
</dbReference>
<dbReference type="InterPro" id="IPR001610">
    <property type="entry name" value="PAC"/>
</dbReference>
<dbReference type="RefSeq" id="WP_188910419.1">
    <property type="nucleotide sequence ID" value="NZ_BMIQ01000005.1"/>
</dbReference>
<dbReference type="CDD" id="cd00130">
    <property type="entry name" value="PAS"/>
    <property type="match status" value="2"/>
</dbReference>
<dbReference type="SUPFAM" id="SSF141868">
    <property type="entry name" value="EAL domain-like"/>
    <property type="match status" value="1"/>
</dbReference>
<organism evidence="5 6">
    <name type="scientific">Aureimonas endophytica</name>
    <dbReference type="NCBI Taxonomy" id="2027858"/>
    <lineage>
        <taxon>Bacteria</taxon>
        <taxon>Pseudomonadati</taxon>
        <taxon>Pseudomonadota</taxon>
        <taxon>Alphaproteobacteria</taxon>
        <taxon>Hyphomicrobiales</taxon>
        <taxon>Aurantimonadaceae</taxon>
        <taxon>Aureimonas</taxon>
    </lineage>
</organism>
<accession>A0A916ZST3</accession>
<evidence type="ECO:0000259" key="3">
    <source>
        <dbReference type="PROSITE" id="PS50883"/>
    </source>
</evidence>
<dbReference type="InterPro" id="IPR013655">
    <property type="entry name" value="PAS_fold_3"/>
</dbReference>